<evidence type="ECO:0000313" key="2">
    <source>
        <dbReference type="EnsemblMetazoa" id="GPPI023061-PA"/>
    </source>
</evidence>
<protein>
    <submittedName>
        <fullName evidence="2">Uncharacterized protein</fullName>
    </submittedName>
</protein>
<feature type="region of interest" description="Disordered" evidence="1">
    <location>
        <begin position="1"/>
        <end position="73"/>
    </location>
</feature>
<feature type="compositionally biased region" description="Basic residues" evidence="1">
    <location>
        <begin position="1"/>
        <end position="13"/>
    </location>
</feature>
<dbReference type="AlphaFoldDB" id="A0A1B0B9G6"/>
<feature type="compositionally biased region" description="Gly residues" evidence="1">
    <location>
        <begin position="35"/>
        <end position="53"/>
    </location>
</feature>
<dbReference type="EMBL" id="JXJN01010374">
    <property type="status" value="NOT_ANNOTATED_CDS"/>
    <property type="molecule type" value="Genomic_DNA"/>
</dbReference>
<proteinExistence type="predicted"/>
<reference evidence="3" key="1">
    <citation type="submission" date="2015-01" db="EMBL/GenBank/DDBJ databases">
        <authorList>
            <person name="Aksoy S."/>
            <person name="Warren W."/>
            <person name="Wilson R.K."/>
        </authorList>
    </citation>
    <scope>NUCLEOTIDE SEQUENCE [LARGE SCALE GENOMIC DNA]</scope>
    <source>
        <strain evidence="3">IAEA</strain>
    </source>
</reference>
<organism evidence="2 3">
    <name type="scientific">Glossina palpalis gambiensis</name>
    <dbReference type="NCBI Taxonomy" id="67801"/>
    <lineage>
        <taxon>Eukaryota</taxon>
        <taxon>Metazoa</taxon>
        <taxon>Ecdysozoa</taxon>
        <taxon>Arthropoda</taxon>
        <taxon>Hexapoda</taxon>
        <taxon>Insecta</taxon>
        <taxon>Pterygota</taxon>
        <taxon>Neoptera</taxon>
        <taxon>Endopterygota</taxon>
        <taxon>Diptera</taxon>
        <taxon>Brachycera</taxon>
        <taxon>Muscomorpha</taxon>
        <taxon>Hippoboscoidea</taxon>
        <taxon>Glossinidae</taxon>
        <taxon>Glossina</taxon>
    </lineage>
</organism>
<dbReference type="VEuPathDB" id="VectorBase:GPPI023061"/>
<keyword evidence="3" id="KW-1185">Reference proteome</keyword>
<evidence type="ECO:0000256" key="1">
    <source>
        <dbReference type="SAM" id="MobiDB-lite"/>
    </source>
</evidence>
<name>A0A1B0B9G6_9MUSC</name>
<dbReference type="STRING" id="67801.A0A1B0B9G6"/>
<evidence type="ECO:0000313" key="3">
    <source>
        <dbReference type="Proteomes" id="UP000092460"/>
    </source>
</evidence>
<reference evidence="2" key="2">
    <citation type="submission" date="2020-05" db="UniProtKB">
        <authorList>
            <consortium name="EnsemblMetazoa"/>
        </authorList>
    </citation>
    <scope>IDENTIFICATION</scope>
    <source>
        <strain evidence="2">IAEA</strain>
    </source>
</reference>
<accession>A0A1B0B9G6</accession>
<dbReference type="Proteomes" id="UP000092460">
    <property type="component" value="Unassembled WGS sequence"/>
</dbReference>
<feature type="compositionally biased region" description="Low complexity" evidence="1">
    <location>
        <begin position="54"/>
        <end position="73"/>
    </location>
</feature>
<dbReference type="EnsemblMetazoa" id="GPPI023061-RA">
    <property type="protein sequence ID" value="GPPI023061-PA"/>
    <property type="gene ID" value="GPPI023061"/>
</dbReference>
<sequence>MSQRGKRGNHLHHSRLDVEPQPPPTKRRKGRPPNSGGGGTTGGLNGGGGGSGLGNNAISSGNSGTSINFGNTNEIGAQTPGAAVGVTDELPSSAKVAGSSSAIAWQARSVADIKMSSIYNRSSTEAPAELYRLDFYNYIDYMFSF</sequence>